<evidence type="ECO:0000256" key="2">
    <source>
        <dbReference type="ARBA" id="ARBA00022737"/>
    </source>
</evidence>
<reference evidence="5 6" key="1">
    <citation type="journal article" date="2016" name="Sci. Rep.">
        <title>Metabolic traits of an uncultured archaeal lineage -MSBL1- from brine pools of the Red Sea.</title>
        <authorList>
            <person name="Mwirichia R."/>
            <person name="Alam I."/>
            <person name="Rashid M."/>
            <person name="Vinu M."/>
            <person name="Ba-Alawi W."/>
            <person name="Anthony Kamau A."/>
            <person name="Kamanda Ngugi D."/>
            <person name="Goker M."/>
            <person name="Klenk H.P."/>
            <person name="Bajic V."/>
            <person name="Stingl U."/>
        </authorList>
    </citation>
    <scope>NUCLEOTIDE SEQUENCE [LARGE SCALE GENOMIC DNA]</scope>
    <source>
        <strain evidence="5">SCGC-AAA259M10</strain>
    </source>
</reference>
<comment type="caution">
    <text evidence="5">The sequence shown here is derived from an EMBL/GenBank/DDBJ whole genome shotgun (WGS) entry which is preliminary data.</text>
</comment>
<dbReference type="Proteomes" id="UP000070341">
    <property type="component" value="Unassembled WGS sequence"/>
</dbReference>
<keyword evidence="3" id="KW-0238">DNA-binding</keyword>
<dbReference type="AlphaFoldDB" id="A0A133UYW8"/>
<evidence type="ECO:0008006" key="7">
    <source>
        <dbReference type="Google" id="ProtNLM"/>
    </source>
</evidence>
<dbReference type="GO" id="GO:0003677">
    <property type="term" value="F:DNA binding"/>
    <property type="evidence" value="ECO:0007669"/>
    <property type="project" value="UniProtKB-KW"/>
</dbReference>
<evidence type="ECO:0000313" key="5">
    <source>
        <dbReference type="EMBL" id="KXA99385.1"/>
    </source>
</evidence>
<proteinExistence type="inferred from homology"/>
<evidence type="ECO:0000256" key="1">
    <source>
        <dbReference type="ARBA" id="ARBA00005560"/>
    </source>
</evidence>
<name>A0A133UYW8_9EURY</name>
<dbReference type="Pfam" id="PF00352">
    <property type="entry name" value="TBP"/>
    <property type="match status" value="1"/>
</dbReference>
<keyword evidence="6" id="KW-1185">Reference proteome</keyword>
<gene>
    <name evidence="5" type="ORF">AKJ40_03240</name>
</gene>
<comment type="similarity">
    <text evidence="1">Belongs to the TBP family.</text>
</comment>
<dbReference type="InterPro" id="IPR000814">
    <property type="entry name" value="TBP"/>
</dbReference>
<feature type="non-terminal residue" evidence="5">
    <location>
        <position position="1"/>
    </location>
</feature>
<dbReference type="EMBL" id="LHXU01000053">
    <property type="protein sequence ID" value="KXA99385.1"/>
    <property type="molecule type" value="Genomic_DNA"/>
</dbReference>
<evidence type="ECO:0000313" key="6">
    <source>
        <dbReference type="Proteomes" id="UP000070341"/>
    </source>
</evidence>
<sequence length="72" mass="8092">GRKFDLEKIARNHRNTEYEPEVFPGLVFRMEEPKAVILLFVSGKGVGAGFEKQESVEKAAGKIVKNTEKETL</sequence>
<dbReference type="Gene3D" id="3.30.310.10">
    <property type="entry name" value="TATA-Binding Protein"/>
    <property type="match status" value="1"/>
</dbReference>
<evidence type="ECO:0000256" key="3">
    <source>
        <dbReference type="ARBA" id="ARBA00023125"/>
    </source>
</evidence>
<dbReference type="PRINTS" id="PR00686">
    <property type="entry name" value="TIFACTORIID"/>
</dbReference>
<organism evidence="5 6">
    <name type="scientific">candidate division MSBL1 archaeon SCGC-AAA259M10</name>
    <dbReference type="NCBI Taxonomy" id="1698270"/>
    <lineage>
        <taxon>Archaea</taxon>
        <taxon>Methanobacteriati</taxon>
        <taxon>Methanobacteriota</taxon>
        <taxon>candidate division MSBL1</taxon>
    </lineage>
</organism>
<dbReference type="PANTHER" id="PTHR10126">
    <property type="entry name" value="TATA-BOX BINDING PROTEIN"/>
    <property type="match status" value="1"/>
</dbReference>
<keyword evidence="4" id="KW-0804">Transcription</keyword>
<dbReference type="GO" id="GO:0006352">
    <property type="term" value="P:DNA-templated transcription initiation"/>
    <property type="evidence" value="ECO:0007669"/>
    <property type="project" value="InterPro"/>
</dbReference>
<evidence type="ECO:0000256" key="4">
    <source>
        <dbReference type="ARBA" id="ARBA00023163"/>
    </source>
</evidence>
<protein>
    <recommendedName>
        <fullName evidence="7">TATA-box-binding protein</fullName>
    </recommendedName>
</protein>
<keyword evidence="2" id="KW-0677">Repeat</keyword>
<dbReference type="SUPFAM" id="SSF55945">
    <property type="entry name" value="TATA-box binding protein-like"/>
    <property type="match status" value="1"/>
</dbReference>
<dbReference type="InterPro" id="IPR012295">
    <property type="entry name" value="TBP_dom_sf"/>
</dbReference>
<accession>A0A133UYW8</accession>